<dbReference type="InterPro" id="IPR025388">
    <property type="entry name" value="Alginate_export_dom"/>
</dbReference>
<keyword evidence="3" id="KW-1185">Reference proteome</keyword>
<name>A0A916ZZE8_9SPHN</name>
<sequence length="404" mass="44061">MNAARIAIVLSLSSSPALAEKITLKPLIDARLRYENVEQAGFAQGADAVTMRVRAGIEARTGDFSLLSEAVGTLAIVENYNSGVNGRTAFPIVPDPQTIGLNRLQLQYRGLPGTVVTLGRQRINLDDQRFVGSVGWRQNEQTFDAARVEWTGIKNLKADVTYAWSDRTIWGINGGNRHGPARYAAIGGDNVFANLALKTAIGTLTGFAYLIDQDEPLVLRNSSATYGGRFAGARPLGDGVKLNYVASYAHQTDHARNPNRYAANYYLGELALNVAALRFGGGYEVLGADNGVPLTSFQAPLGTLHKFNGWADKFLVTPPNGLRDAYALAGYGWKKLGRFEAIALTASYHRFDSDRSGQHYGNEIDLQASARSGRATVLAKYADYRADKFATDTRKFWLSLEWAI</sequence>
<evidence type="ECO:0000313" key="3">
    <source>
        <dbReference type="Proteomes" id="UP000635071"/>
    </source>
</evidence>
<dbReference type="Proteomes" id="UP000635071">
    <property type="component" value="Unassembled WGS sequence"/>
</dbReference>
<feature type="domain" description="Alginate export" evidence="1">
    <location>
        <begin position="112"/>
        <end position="151"/>
    </location>
</feature>
<protein>
    <recommendedName>
        <fullName evidence="1">Alginate export domain-containing protein</fullName>
    </recommendedName>
</protein>
<dbReference type="Pfam" id="PF13372">
    <property type="entry name" value="Alginate_exp"/>
    <property type="match status" value="1"/>
</dbReference>
<dbReference type="EMBL" id="BMJM01000011">
    <property type="protein sequence ID" value="GGE18847.1"/>
    <property type="molecule type" value="Genomic_DNA"/>
</dbReference>
<dbReference type="RefSeq" id="WP_188763549.1">
    <property type="nucleotide sequence ID" value="NZ_BMJM01000011.1"/>
</dbReference>
<accession>A0A916ZZE8</accession>
<evidence type="ECO:0000313" key="2">
    <source>
        <dbReference type="EMBL" id="GGE18847.1"/>
    </source>
</evidence>
<dbReference type="InterPro" id="IPR023614">
    <property type="entry name" value="Porin_dom_sf"/>
</dbReference>
<reference evidence="2" key="2">
    <citation type="submission" date="2020-09" db="EMBL/GenBank/DDBJ databases">
        <authorList>
            <person name="Sun Q."/>
            <person name="Zhou Y."/>
        </authorList>
    </citation>
    <scope>NUCLEOTIDE SEQUENCE</scope>
    <source>
        <strain evidence="2">CGMCC 1.15519</strain>
    </source>
</reference>
<dbReference type="AlphaFoldDB" id="A0A916ZZE8"/>
<dbReference type="Gene3D" id="2.40.160.10">
    <property type="entry name" value="Porin"/>
    <property type="match status" value="1"/>
</dbReference>
<proteinExistence type="predicted"/>
<comment type="caution">
    <text evidence="2">The sequence shown here is derived from an EMBL/GenBank/DDBJ whole genome shotgun (WGS) entry which is preliminary data.</text>
</comment>
<gene>
    <name evidence="2" type="ORF">GCM10011529_26660</name>
</gene>
<evidence type="ECO:0000259" key="1">
    <source>
        <dbReference type="Pfam" id="PF13372"/>
    </source>
</evidence>
<reference evidence="2" key="1">
    <citation type="journal article" date="2014" name="Int. J. Syst. Evol. Microbiol.">
        <title>Complete genome sequence of Corynebacterium casei LMG S-19264T (=DSM 44701T), isolated from a smear-ripened cheese.</title>
        <authorList>
            <consortium name="US DOE Joint Genome Institute (JGI-PGF)"/>
            <person name="Walter F."/>
            <person name="Albersmeier A."/>
            <person name="Kalinowski J."/>
            <person name="Ruckert C."/>
        </authorList>
    </citation>
    <scope>NUCLEOTIDE SEQUENCE</scope>
    <source>
        <strain evidence="2">CGMCC 1.15519</strain>
    </source>
</reference>
<organism evidence="2 3">
    <name type="scientific">Sandarakinorhabdus glacialis</name>
    <dbReference type="NCBI Taxonomy" id="1614636"/>
    <lineage>
        <taxon>Bacteria</taxon>
        <taxon>Pseudomonadati</taxon>
        <taxon>Pseudomonadota</taxon>
        <taxon>Alphaproteobacteria</taxon>
        <taxon>Sphingomonadales</taxon>
        <taxon>Sphingosinicellaceae</taxon>
        <taxon>Sandarakinorhabdus</taxon>
    </lineage>
</organism>